<dbReference type="GO" id="GO:0005743">
    <property type="term" value="C:mitochondrial inner membrane"/>
    <property type="evidence" value="ECO:0007669"/>
    <property type="project" value="UniProtKB-ARBA"/>
</dbReference>
<dbReference type="Pfam" id="PF00380">
    <property type="entry name" value="Ribosomal_S9"/>
    <property type="match status" value="1"/>
</dbReference>
<evidence type="ECO:0000256" key="1">
    <source>
        <dbReference type="ARBA" id="ARBA00004173"/>
    </source>
</evidence>
<organism evidence="9">
    <name type="scientific">Lutzomyia longipalpis</name>
    <name type="common">Sand fly</name>
    <dbReference type="NCBI Taxonomy" id="7200"/>
    <lineage>
        <taxon>Eukaryota</taxon>
        <taxon>Metazoa</taxon>
        <taxon>Ecdysozoa</taxon>
        <taxon>Arthropoda</taxon>
        <taxon>Hexapoda</taxon>
        <taxon>Insecta</taxon>
        <taxon>Pterygota</taxon>
        <taxon>Neoptera</taxon>
        <taxon>Endopterygota</taxon>
        <taxon>Diptera</taxon>
        <taxon>Nematocera</taxon>
        <taxon>Psychodoidea</taxon>
        <taxon>Psychodidae</taxon>
        <taxon>Lutzomyia</taxon>
        <taxon>Lutzomyia</taxon>
    </lineage>
</organism>
<evidence type="ECO:0000256" key="8">
    <source>
        <dbReference type="ARBA" id="ARBA00076042"/>
    </source>
</evidence>
<sequence length="393" mass="45248">MAKVHLFRVTHRLNSTALLSNASLRTTNQIQQQRRWASEVTVVAFPSLRRETTSRAMKAYVERAREHEEFMKNQRIEYDIGKRHLANMMGEDPETFTQEDVDNAIEYLFPSGLHSKKARPMMKPPEEVFPARKAAEFDETGRPYHSMFFTGRPNFFKTLYDIAENIEQLNAYEDQMIRKRVEVDPNLKLDLSSSMWLPKEELEDILVEKILDLEYTNFINAMNRLLELPYSYRVRDFIEKFRKPLSIKASTQDIPQPQVDSNGRQFVTISNCPRKMARAEVTVRKPGAGAISINGSDIKYFSSDQCREQVIFPLLFTDTLGKVDVEATVAGGGPSGQAGAIRLGISLALRSFLSPEIVEEMRLAGLLQIDYRTRERKKPGQEGARRKFTWKKR</sequence>
<dbReference type="GO" id="GO:0005763">
    <property type="term" value="C:mitochondrial small ribosomal subunit"/>
    <property type="evidence" value="ECO:0007669"/>
    <property type="project" value="TreeGrafter"/>
</dbReference>
<comment type="similarity">
    <text evidence="2">Belongs to the universal ribosomal protein uS9 family.</text>
</comment>
<dbReference type="GO" id="GO:0006412">
    <property type="term" value="P:translation"/>
    <property type="evidence" value="ECO:0007669"/>
    <property type="project" value="InterPro"/>
</dbReference>
<dbReference type="OrthoDB" id="10254627at2759"/>
<dbReference type="GO" id="GO:0003735">
    <property type="term" value="F:structural constituent of ribosome"/>
    <property type="evidence" value="ECO:0007669"/>
    <property type="project" value="InterPro"/>
</dbReference>
<dbReference type="AlphaFoldDB" id="A0A7G3APL7"/>
<dbReference type="InterPro" id="IPR000754">
    <property type="entry name" value="Ribosomal_uS9"/>
</dbReference>
<evidence type="ECO:0000313" key="9">
    <source>
        <dbReference type="EMBL" id="MBC1173924.1"/>
    </source>
</evidence>
<dbReference type="EMBL" id="GITU01005221">
    <property type="protein sequence ID" value="MBC1173924.1"/>
    <property type="molecule type" value="Transcribed_RNA"/>
</dbReference>
<name>A0A7G3APL7_LUTLO</name>
<dbReference type="GeneID" id="129794579"/>
<dbReference type="KEGG" id="lll:129794579"/>
<keyword evidence="3" id="KW-0809">Transit peptide</keyword>
<keyword evidence="6" id="KW-0687">Ribonucleoprotein</keyword>
<proteinExistence type="inferred from homology"/>
<accession>A0A7G3APL7</accession>
<dbReference type="PANTHER" id="PTHR21569:SF1">
    <property type="entry name" value="SMALL RIBOSOMAL SUBUNIT PROTEIN US9M"/>
    <property type="match status" value="1"/>
</dbReference>
<comment type="subcellular location">
    <subcellularLocation>
        <location evidence="1">Mitochondrion</location>
    </subcellularLocation>
</comment>
<evidence type="ECO:0000256" key="4">
    <source>
        <dbReference type="ARBA" id="ARBA00022980"/>
    </source>
</evidence>
<dbReference type="GO" id="GO:0003723">
    <property type="term" value="F:RNA binding"/>
    <property type="evidence" value="ECO:0007669"/>
    <property type="project" value="TreeGrafter"/>
</dbReference>
<evidence type="ECO:0000256" key="3">
    <source>
        <dbReference type="ARBA" id="ARBA00022946"/>
    </source>
</evidence>
<dbReference type="PANTHER" id="PTHR21569">
    <property type="entry name" value="RIBOSOMAL PROTEIN S9"/>
    <property type="match status" value="1"/>
</dbReference>
<keyword evidence="4 9" id="KW-0689">Ribosomal protein</keyword>
<evidence type="ECO:0000256" key="5">
    <source>
        <dbReference type="ARBA" id="ARBA00023128"/>
    </source>
</evidence>
<evidence type="ECO:0000256" key="7">
    <source>
        <dbReference type="ARBA" id="ARBA00039318"/>
    </source>
</evidence>
<dbReference type="VEuPathDB" id="VectorBase:LLONM1_004490"/>
<dbReference type="InterPro" id="IPR020568">
    <property type="entry name" value="Ribosomal_Su5_D2-typ_SF"/>
</dbReference>
<dbReference type="Gene3D" id="3.30.230.10">
    <property type="match status" value="1"/>
</dbReference>
<protein>
    <recommendedName>
        <fullName evidence="7">Small ribosomal subunit protein uS9m</fullName>
    </recommendedName>
    <alternativeName>
        <fullName evidence="8">28S ribosomal protein S9, mitochondrial</fullName>
    </alternativeName>
</protein>
<dbReference type="FunFam" id="3.30.230.10:FF:000035">
    <property type="entry name" value="28S ribosomal protein S9, mitochondrial"/>
    <property type="match status" value="1"/>
</dbReference>
<dbReference type="SUPFAM" id="SSF54211">
    <property type="entry name" value="Ribosomal protein S5 domain 2-like"/>
    <property type="match status" value="1"/>
</dbReference>
<evidence type="ECO:0000256" key="6">
    <source>
        <dbReference type="ARBA" id="ARBA00023274"/>
    </source>
</evidence>
<evidence type="ECO:0000256" key="2">
    <source>
        <dbReference type="ARBA" id="ARBA00005251"/>
    </source>
</evidence>
<dbReference type="RefSeq" id="XP_055691335.1">
    <property type="nucleotide sequence ID" value="XM_055835360.1"/>
</dbReference>
<dbReference type="CTD" id="64965"/>
<keyword evidence="5" id="KW-0496">Mitochondrion</keyword>
<reference evidence="9" key="1">
    <citation type="journal article" date="2020" name="BMC">
        <title>Leishmania infection induces a limited differential gene expression in the sand fly midgut.</title>
        <authorList>
            <person name="Coutinho-Abreu I.V."/>
            <person name="Serafim T.D."/>
            <person name="Meneses C."/>
            <person name="Kamhawi S."/>
            <person name="Oliveira F."/>
            <person name="Valenzuela J.G."/>
        </authorList>
    </citation>
    <scope>NUCLEOTIDE SEQUENCE</scope>
    <source>
        <strain evidence="9">Jacobina</strain>
        <tissue evidence="9">Midgut</tissue>
    </source>
</reference>
<dbReference type="InterPro" id="IPR014721">
    <property type="entry name" value="Ribsml_uS5_D2-typ_fold_subgr"/>
</dbReference>